<proteinExistence type="predicted"/>
<gene>
    <name evidence="2" type="ORF">FHS44_007882</name>
</gene>
<comment type="caution">
    <text evidence="2">The sequence shown here is derived from an EMBL/GenBank/DDBJ whole genome shotgun (WGS) entry which is preliminary data.</text>
</comment>
<accession>A0A7W7VST3</accession>
<protein>
    <submittedName>
        <fullName evidence="2">Uncharacterized protein</fullName>
    </submittedName>
</protein>
<name>A0A7W7VST3_9ACTN</name>
<dbReference type="SUPFAM" id="SSF48371">
    <property type="entry name" value="ARM repeat"/>
    <property type="match status" value="1"/>
</dbReference>
<dbReference type="RefSeq" id="WP_184725310.1">
    <property type="nucleotide sequence ID" value="NZ_JACHJP010000016.1"/>
</dbReference>
<reference evidence="2 3" key="1">
    <citation type="submission" date="2020-08" db="EMBL/GenBank/DDBJ databases">
        <title>Genomic Encyclopedia of Type Strains, Phase III (KMG-III): the genomes of soil and plant-associated and newly described type strains.</title>
        <authorList>
            <person name="Whitman W."/>
        </authorList>
    </citation>
    <scope>NUCLEOTIDE SEQUENCE [LARGE SCALE GENOMIC DNA]</scope>
    <source>
        <strain evidence="2 3">CECT 8840</strain>
    </source>
</reference>
<organism evidence="2 3">
    <name type="scientific">Streptosporangium saharense</name>
    <dbReference type="NCBI Taxonomy" id="1706840"/>
    <lineage>
        <taxon>Bacteria</taxon>
        <taxon>Bacillati</taxon>
        <taxon>Actinomycetota</taxon>
        <taxon>Actinomycetes</taxon>
        <taxon>Streptosporangiales</taxon>
        <taxon>Streptosporangiaceae</taxon>
        <taxon>Streptosporangium</taxon>
    </lineage>
</organism>
<evidence type="ECO:0000256" key="1">
    <source>
        <dbReference type="SAM" id="MobiDB-lite"/>
    </source>
</evidence>
<dbReference type="Gene3D" id="1.25.10.10">
    <property type="entry name" value="Leucine-rich Repeat Variant"/>
    <property type="match status" value="1"/>
</dbReference>
<keyword evidence="3" id="KW-1185">Reference proteome</keyword>
<feature type="region of interest" description="Disordered" evidence="1">
    <location>
        <begin position="1"/>
        <end position="63"/>
    </location>
</feature>
<dbReference type="EMBL" id="JACHJP010000016">
    <property type="protein sequence ID" value="MBB4920730.1"/>
    <property type="molecule type" value="Genomic_DNA"/>
</dbReference>
<evidence type="ECO:0000313" key="3">
    <source>
        <dbReference type="Proteomes" id="UP000552644"/>
    </source>
</evidence>
<evidence type="ECO:0000313" key="2">
    <source>
        <dbReference type="EMBL" id="MBB4920730.1"/>
    </source>
</evidence>
<sequence length="739" mass="81037">MSAEPTPQEPEAGPPEPAKAQEPAGASETPENPDAAKNALRTSENPKPAENETGDDEDGELDRPLRERMAAEDRERHLREANLRDLYGEYGDGPRAGRDAISGGAYRVKSGNIYHADRMVFGGREEEGRGGVVHLAPNRRQQLARVHVPTASYERLAALLRDEPVVALRGGRGSGRMVTGWMALLDRRRTAQAPVGWVRDSVDPLDLTEERLDEGGGYVLDATGRAWTRASADGVFQHLAAVAATRNARIVVLVDRGFPGTVSAVDHDPPPPGPVFERWLSWELGGAAPAETAVHDGVREYLREGCTLADVVQLAKDAAEALRAGGGLDDALAGQPRRLRAHVATLLSPEHDVRRRCFLLGVAVLNELPSVTITRAALQLTEILADPDHTLVDPESWDALSQWVDYAQASQVPDERGRGSRISLRRSTMASVVLEVAWREHPTIREALLAWLGRLCEHPDQAVRIKAAHAIGRLVTYDFDVIDGEFLRRWSVSGRTRDHWLAAWAIEAALLSQHVAPRLLDRLRDWAGGSAAKQAIVARAYGLGVGVEQIDRALPALRQIALRSSRPATQDAVSRTLMEIYGPDTAVKVLSELAEWAVGGHPGLRRTAALAMTRLASGVESGTCRLLLAEFPADKQDWAREHLVSLWENALRCGLIARMPTGVIGRPIRAAWDVFAEWVGNWATVPGVRPVVEAVFEGAVRNHLRGPLRLHLRHWYLRRVVDIPLYHRLDHHMKGTAGS</sequence>
<feature type="compositionally biased region" description="Low complexity" evidence="1">
    <location>
        <begin position="1"/>
        <end position="11"/>
    </location>
</feature>
<dbReference type="Proteomes" id="UP000552644">
    <property type="component" value="Unassembled WGS sequence"/>
</dbReference>
<dbReference type="InterPro" id="IPR011989">
    <property type="entry name" value="ARM-like"/>
</dbReference>
<dbReference type="InterPro" id="IPR016024">
    <property type="entry name" value="ARM-type_fold"/>
</dbReference>
<dbReference type="AlphaFoldDB" id="A0A7W7VST3"/>